<reference evidence="7 8" key="1">
    <citation type="journal article" date="2019" name="Int. J. Syst. Evol. Microbiol.">
        <title>Capsulimonas corticalis gen. nov., sp. nov., an aerobic capsulated bacterium, of a novel bacterial order, Capsulimonadales ord. nov., of the class Armatimonadia of the phylum Armatimonadetes.</title>
        <authorList>
            <person name="Li J."/>
            <person name="Kudo C."/>
            <person name="Tonouchi A."/>
        </authorList>
    </citation>
    <scope>NUCLEOTIDE SEQUENCE [LARGE SCALE GENOMIC DNA]</scope>
    <source>
        <strain evidence="7 8">AX-7</strain>
    </source>
</reference>
<dbReference type="Gene3D" id="2.60.40.10">
    <property type="entry name" value="Immunoglobulins"/>
    <property type="match status" value="1"/>
</dbReference>
<dbReference type="PANTHER" id="PTHR42732:SF2">
    <property type="entry name" value="BETA-MANNOSIDASE"/>
    <property type="match status" value="1"/>
</dbReference>
<feature type="domain" description="Glycoside hydrolase family 2 catalytic" evidence="5">
    <location>
        <begin position="413"/>
        <end position="501"/>
    </location>
</feature>
<dbReference type="SUPFAM" id="SSF49785">
    <property type="entry name" value="Galactose-binding domain-like"/>
    <property type="match status" value="2"/>
</dbReference>
<feature type="domain" description="Glycosyl hydrolases family 2 sugar binding" evidence="6">
    <location>
        <begin position="93"/>
        <end position="193"/>
    </location>
</feature>
<dbReference type="InterPro" id="IPR006104">
    <property type="entry name" value="Glyco_hydro_2_N"/>
</dbReference>
<dbReference type="SUPFAM" id="SSF51445">
    <property type="entry name" value="(Trans)glycosidases"/>
    <property type="match status" value="1"/>
</dbReference>
<gene>
    <name evidence="7" type="ORF">CCAX7_000010</name>
</gene>
<dbReference type="InterPro" id="IPR008979">
    <property type="entry name" value="Galactose-bd-like_sf"/>
</dbReference>
<evidence type="ECO:0000313" key="7">
    <source>
        <dbReference type="EMBL" id="BDI27950.1"/>
    </source>
</evidence>
<organism evidence="7 8">
    <name type="scientific">Capsulimonas corticalis</name>
    <dbReference type="NCBI Taxonomy" id="2219043"/>
    <lineage>
        <taxon>Bacteria</taxon>
        <taxon>Bacillati</taxon>
        <taxon>Armatimonadota</taxon>
        <taxon>Armatimonadia</taxon>
        <taxon>Capsulimonadales</taxon>
        <taxon>Capsulimonadaceae</taxon>
        <taxon>Capsulimonas</taxon>
    </lineage>
</organism>
<name>A0A402CRB6_9BACT</name>
<dbReference type="AlphaFoldDB" id="A0A402CRB6"/>
<keyword evidence="2" id="KW-0378">Hydrolase</keyword>
<protein>
    <submittedName>
        <fullName evidence="7">Beta-galactosidase</fullName>
    </submittedName>
</protein>
<dbReference type="InterPro" id="IPR051913">
    <property type="entry name" value="GH2_Domain-Containing"/>
</dbReference>
<dbReference type="InterPro" id="IPR036156">
    <property type="entry name" value="Beta-gal/glucu_dom_sf"/>
</dbReference>
<dbReference type="InterPro" id="IPR006103">
    <property type="entry name" value="Glyco_hydro_2_cat"/>
</dbReference>
<dbReference type="PANTHER" id="PTHR42732">
    <property type="entry name" value="BETA-GALACTOSIDASE"/>
    <property type="match status" value="1"/>
</dbReference>
<dbReference type="InterPro" id="IPR017853">
    <property type="entry name" value="GH"/>
</dbReference>
<keyword evidence="3" id="KW-0326">Glycosidase</keyword>
<feature type="domain" description="Glycoside hydrolase family 2 immunoglobulin-like beta-sandwich" evidence="4">
    <location>
        <begin position="253"/>
        <end position="345"/>
    </location>
</feature>
<dbReference type="InterPro" id="IPR013783">
    <property type="entry name" value="Ig-like_fold"/>
</dbReference>
<dbReference type="SUPFAM" id="SSF49303">
    <property type="entry name" value="beta-Galactosidase/glucuronidase domain"/>
    <property type="match status" value="1"/>
</dbReference>
<dbReference type="Gene3D" id="2.60.120.260">
    <property type="entry name" value="Galactose-binding domain-like"/>
    <property type="match status" value="2"/>
</dbReference>
<evidence type="ECO:0000259" key="4">
    <source>
        <dbReference type="Pfam" id="PF00703"/>
    </source>
</evidence>
<evidence type="ECO:0000256" key="2">
    <source>
        <dbReference type="ARBA" id="ARBA00022801"/>
    </source>
</evidence>
<dbReference type="KEGG" id="ccot:CCAX7_000010"/>
<evidence type="ECO:0000259" key="6">
    <source>
        <dbReference type="Pfam" id="PF02837"/>
    </source>
</evidence>
<comment type="similarity">
    <text evidence="1">Belongs to the glycosyl hydrolase 2 family.</text>
</comment>
<dbReference type="InterPro" id="IPR006102">
    <property type="entry name" value="Ig-like_GH2"/>
</dbReference>
<evidence type="ECO:0000256" key="3">
    <source>
        <dbReference type="ARBA" id="ARBA00023295"/>
    </source>
</evidence>
<sequence>MEMKNSGAWERKAALAIATISCGALLGSGLPARAADWRLAPGPLMTRWSKEVSPTNALPEYPRPQMTRTQWQNLNGLWDYAVTPKSAANAPGAYDGQILVPYPIESALSGVMKAFLPTQRLWYRRTFTVPADWKGKNLLLHFGAVDWDTEVFLNGKSLGTHRGGYDAFDFDITKDVKEGGPQEIVVSVLDPTDEGWQLRGKQVLHPGGAAYTATSGIWQTVWIEPVSPDHIESLKIVTDAGAGVLHLTVSARIKPGQAPVSVAVSSGASVVATAKATLGAEMSDEAKDTLRGWYKATSALTVTTLDIPIPKAHLWSPDDPFLYSITVTLNGEQETDTVTSYAGVRSLRTGKDEKGNMRLYLNGKVTMLPMALDQGFWPDGIYTAPTDEALRFDLEAFKKLGLYPRKHIKIEPERWYYWADKLGILVLQDMPAGNEGDSYTDSPKSPEAAMQCESEMRTLIQQRWNHPSIISWNMFNEGWGQYNTVATAAWAKQLDPTRLIDEASGFPRHGAGDILDVHGGIPPKSDHEISIDTENGSVGLASPGHDWPIGQLWTPQTFDPATGGAAPPKDGKLAIVDDASKQWFTRHVRGMFRGLWANADSTGQTGDSYCQITDVETEEDGLISYDRAIWKVDPAPIRAAARGEGRAQNVTPLIPTAQTEPAEWSYTTNTPADNWFAPSFRAAGWQTGKSVFGAGVGKVATPWTTSDIWLRKEFTLASTPKAPLLSILHDEDFKVYLNGVLADQEGGYNGSYDDFEIDPKAAATLKPGKNVIAVYCHQTTGGQGIDVGLFDRK</sequence>
<dbReference type="Pfam" id="PF02837">
    <property type="entry name" value="Glyco_hydro_2_N"/>
    <property type="match status" value="1"/>
</dbReference>
<evidence type="ECO:0000313" key="8">
    <source>
        <dbReference type="Proteomes" id="UP000287394"/>
    </source>
</evidence>
<evidence type="ECO:0000256" key="1">
    <source>
        <dbReference type="ARBA" id="ARBA00007401"/>
    </source>
</evidence>
<dbReference type="Gene3D" id="3.20.20.80">
    <property type="entry name" value="Glycosidases"/>
    <property type="match status" value="1"/>
</dbReference>
<accession>A0A402CRB6</accession>
<dbReference type="Pfam" id="PF02836">
    <property type="entry name" value="Glyco_hydro_2_C"/>
    <property type="match status" value="1"/>
</dbReference>
<dbReference type="GO" id="GO:0004553">
    <property type="term" value="F:hydrolase activity, hydrolyzing O-glycosyl compounds"/>
    <property type="evidence" value="ECO:0007669"/>
    <property type="project" value="InterPro"/>
</dbReference>
<keyword evidence="8" id="KW-1185">Reference proteome</keyword>
<dbReference type="EMBL" id="AP025739">
    <property type="protein sequence ID" value="BDI27950.1"/>
    <property type="molecule type" value="Genomic_DNA"/>
</dbReference>
<dbReference type="Proteomes" id="UP000287394">
    <property type="component" value="Chromosome"/>
</dbReference>
<dbReference type="Pfam" id="PF00703">
    <property type="entry name" value="Glyco_hydro_2"/>
    <property type="match status" value="1"/>
</dbReference>
<evidence type="ECO:0000259" key="5">
    <source>
        <dbReference type="Pfam" id="PF02836"/>
    </source>
</evidence>
<proteinExistence type="inferred from homology"/>
<dbReference type="GO" id="GO:0005975">
    <property type="term" value="P:carbohydrate metabolic process"/>
    <property type="evidence" value="ECO:0007669"/>
    <property type="project" value="InterPro"/>
</dbReference>